<dbReference type="EMBL" id="MK579201">
    <property type="protein sequence ID" value="QHH25920.1"/>
    <property type="molecule type" value="Genomic_DNA"/>
</dbReference>
<accession>A0A6B9REH7</accession>
<evidence type="ECO:0000256" key="5">
    <source>
        <dbReference type="ARBA" id="ARBA00022692"/>
    </source>
</evidence>
<evidence type="ECO:0000256" key="6">
    <source>
        <dbReference type="ARBA" id="ARBA00022989"/>
    </source>
</evidence>
<gene>
    <name evidence="9" type="primary">F-Sial</name>
</gene>
<dbReference type="PANTHER" id="PTHR13713:SF59">
    <property type="entry name" value="ST3 BETA-GALACTOSIDE ALPHA-2,3-SIALYLTRANSFERASE 4"/>
    <property type="match status" value="1"/>
</dbReference>
<evidence type="ECO:0000256" key="1">
    <source>
        <dbReference type="ARBA" id="ARBA00004167"/>
    </source>
</evidence>
<dbReference type="GO" id="GO:0016020">
    <property type="term" value="C:membrane"/>
    <property type="evidence" value="ECO:0007669"/>
    <property type="project" value="UniProtKB-SubCell"/>
</dbReference>
<protein>
    <submittedName>
        <fullName evidence="9">Sialyltransferase</fullName>
    </submittedName>
</protein>
<keyword evidence="4 9" id="KW-0808">Transferase</keyword>
<keyword evidence="8" id="KW-0325">Glycoprotein</keyword>
<keyword evidence="7" id="KW-0472">Membrane</keyword>
<evidence type="ECO:0000256" key="7">
    <source>
        <dbReference type="ARBA" id="ARBA00023136"/>
    </source>
</evidence>
<evidence type="ECO:0000256" key="4">
    <source>
        <dbReference type="ARBA" id="ARBA00022679"/>
    </source>
</evidence>
<dbReference type="GO" id="GO:0009247">
    <property type="term" value="P:glycolipid biosynthetic process"/>
    <property type="evidence" value="ECO:0007669"/>
    <property type="project" value="TreeGrafter"/>
</dbReference>
<evidence type="ECO:0000256" key="3">
    <source>
        <dbReference type="ARBA" id="ARBA00022676"/>
    </source>
</evidence>
<dbReference type="GO" id="GO:0003836">
    <property type="term" value="F:beta-galactoside (CMP) alpha-2,3-sialyltransferase activity"/>
    <property type="evidence" value="ECO:0007669"/>
    <property type="project" value="TreeGrafter"/>
</dbReference>
<evidence type="ECO:0000313" key="9">
    <source>
        <dbReference type="EMBL" id="QHH25920.1"/>
    </source>
</evidence>
<dbReference type="Pfam" id="PF00777">
    <property type="entry name" value="Glyco_transf_29"/>
    <property type="match status" value="1"/>
</dbReference>
<keyword evidence="5" id="KW-0812">Transmembrane</keyword>
<dbReference type="InterPro" id="IPR038578">
    <property type="entry name" value="GT29-like_sf"/>
</dbReference>
<dbReference type="PANTHER" id="PTHR13713">
    <property type="entry name" value="SIALYLTRANSFERASE"/>
    <property type="match status" value="1"/>
</dbReference>
<evidence type="ECO:0000256" key="2">
    <source>
        <dbReference type="ARBA" id="ARBA00004308"/>
    </source>
</evidence>
<proteinExistence type="predicted"/>
<dbReference type="GO" id="GO:0047288">
    <property type="term" value="F:beta-D-galactosyl-(1-&gt;3)-N-acetyl-beta-D-galactosaminide alpha-2,3- sialyltransferase"/>
    <property type="evidence" value="ECO:0007669"/>
    <property type="project" value="TreeGrafter"/>
</dbReference>
<evidence type="ECO:0000256" key="8">
    <source>
        <dbReference type="ARBA" id="ARBA00023180"/>
    </source>
</evidence>
<dbReference type="Gene3D" id="3.90.1480.20">
    <property type="entry name" value="Glycosyl transferase family 29"/>
    <property type="match status" value="1"/>
</dbReference>
<dbReference type="PIRSF" id="PIRSF005557">
    <property type="entry name" value="Sialyl_trans"/>
    <property type="match status" value="1"/>
</dbReference>
<organism evidence="9">
    <name type="scientific">Chelonid alphaherpesvirus 5</name>
    <dbReference type="NCBI Taxonomy" id="702736"/>
    <lineage>
        <taxon>Viruses</taxon>
        <taxon>Duplodnaviria</taxon>
        <taxon>Heunggongvirae</taxon>
        <taxon>Peploviricota</taxon>
        <taxon>Herviviricetes</taxon>
        <taxon>Herpesvirales</taxon>
        <taxon>Orthoherpesviridae</taxon>
        <taxon>Alphaherpesvirinae</taxon>
        <taxon>Scutavirus</taxon>
        <taxon>Scutavirus chelonidalpha5</taxon>
    </lineage>
</organism>
<name>A0A6B9REH7_9ALPH</name>
<dbReference type="CDD" id="cd23982">
    <property type="entry name" value="GT29_ST3GAL4"/>
    <property type="match status" value="1"/>
</dbReference>
<dbReference type="InterPro" id="IPR051142">
    <property type="entry name" value="Glycosyltransferase_29"/>
</dbReference>
<dbReference type="FunFam" id="3.90.1480.20:FF:000015">
    <property type="entry name" value="Lactosylceramide alpha-2,3-sialyltransferase"/>
    <property type="match status" value="1"/>
</dbReference>
<sequence>MRRNVKACFVLIFITVVIAWWLCFLPKRSREPVCVPGSAPKKAAVLLGFISPVERRAFLTFESLREREVNQFELPYGLRSARQEAEKALTSVEYNHPIAWTKNTCRSCVVVGNGRQILNSGLGSVIDGFDVVIRLNQAPTAGFEQDVGSRTTLRLFYPESAKFPPGFSPAAEEHLVLMSFKPSDFNWLHSVMSGHEPPADSKFWQKVPRWWNFPAKRVRILDPYYFQVAGFRLLNVTGATYDKQRPSSGLLAVSLALHHCDRVAITGFGYPDSGDSSAWVHYFDAALLKDTSSVPHDFPKEKKVLQQLVKLGAIERLPNV</sequence>
<dbReference type="InterPro" id="IPR012163">
    <property type="entry name" value="Sialyl_trans"/>
</dbReference>
<keyword evidence="3 9" id="KW-0328">Glycosyltransferase</keyword>
<keyword evidence="6" id="KW-1133">Transmembrane helix</keyword>
<dbReference type="InterPro" id="IPR001675">
    <property type="entry name" value="Glyco_trans_29"/>
</dbReference>
<reference evidence="9" key="1">
    <citation type="journal article" date="2020" name="PLoS ONE">
        <title>Molecular evidence for horizontal transmission of chelonid alphaherpesvirus 5 at green turtle (Chelonia mydas) foraging grounds in Queensland, Australia.</title>
        <authorList>
            <person name="Jones K."/>
            <person name="Burgess G."/>
            <person name="Budd A.M."/>
            <person name="Huerlimann R."/>
            <person name="Mashkour N."/>
            <person name="Ariel E."/>
        </authorList>
    </citation>
    <scope>NUCLEOTIDE SEQUENCE</scope>
    <source>
        <strain evidence="9">QA7388</strain>
    </source>
</reference>
<comment type="subcellular location">
    <subcellularLocation>
        <location evidence="2">Endomembrane system</location>
    </subcellularLocation>
    <subcellularLocation>
        <location evidence="1">Membrane</location>
        <topology evidence="1">Single-pass membrane protein</topology>
    </subcellularLocation>
</comment>